<sequence length="427" mass="43811">MAAPPGNPADTQVHGRRAGRRDRAGSAGASTRASTRAALPVPLDRLLLASLVVLVVASTWRFLTRHTMADGGLLVLALAAALLLTQAAALRVPSGSGRRTALVLVSTLACVVLVLLAPSFAWCAVPVAFAVLGTLPAWPATGITIGLGVLVSVAWARVTGALDLTLVAGPTVMALVTVAAARALQAQAEQQRRLVTELVDAQAELAEEQRRSGALDERNRLARDLHDSVGQTLTSVGLVLSAAERDLERDPARARARITTAAEATRTALAEVRTVVADLSQGAGTSGERLVVALRGLVAELPPGTVGSLAVHGDAGDLPAPVADALLLSARGALANVREHSGASRVAVTLTALDDEVRLDVRDDGRGFATTPGRAPGSRGRVDRRGHGIAGIRSRTEALGGTTAVESAPGEGTSLSIALPTQRGDRS</sequence>
<feature type="transmembrane region" description="Helical" evidence="6">
    <location>
        <begin position="46"/>
        <end position="64"/>
    </location>
</feature>
<reference evidence="9 10" key="1">
    <citation type="submission" date="2019-06" db="EMBL/GenBank/DDBJ databases">
        <title>Sequencing the genomes of 1000 actinobacteria strains.</title>
        <authorList>
            <person name="Klenk H.-P."/>
        </authorList>
    </citation>
    <scope>NUCLEOTIDE SEQUENCE [LARGE SCALE GENOMIC DNA]</scope>
    <source>
        <strain evidence="9 10">DSM 24617</strain>
    </source>
</reference>
<dbReference type="PANTHER" id="PTHR24421">
    <property type="entry name" value="NITRATE/NITRITE SENSOR PROTEIN NARX-RELATED"/>
    <property type="match status" value="1"/>
</dbReference>
<dbReference type="Pfam" id="PF07730">
    <property type="entry name" value="HisKA_3"/>
    <property type="match status" value="1"/>
</dbReference>
<dbReference type="InterPro" id="IPR050482">
    <property type="entry name" value="Sensor_HK_TwoCompSys"/>
</dbReference>
<protein>
    <submittedName>
        <fullName evidence="9">Signal transduction histidine kinase</fullName>
    </submittedName>
</protein>
<evidence type="ECO:0000256" key="2">
    <source>
        <dbReference type="ARBA" id="ARBA00022777"/>
    </source>
</evidence>
<dbReference type="OrthoDB" id="144293at2"/>
<feature type="transmembrane region" description="Helical" evidence="6">
    <location>
        <begin position="137"/>
        <end position="158"/>
    </location>
</feature>
<organism evidence="9 10">
    <name type="scientific">Barrientosiimonas humi</name>
    <dbReference type="NCBI Taxonomy" id="999931"/>
    <lineage>
        <taxon>Bacteria</taxon>
        <taxon>Bacillati</taxon>
        <taxon>Actinomycetota</taxon>
        <taxon>Actinomycetes</taxon>
        <taxon>Micrococcales</taxon>
        <taxon>Dermacoccaceae</taxon>
        <taxon>Barrientosiimonas</taxon>
    </lineage>
</organism>
<dbReference type="Pfam" id="PF02518">
    <property type="entry name" value="HATPase_c"/>
    <property type="match status" value="1"/>
</dbReference>
<keyword evidence="1" id="KW-0808">Transferase</keyword>
<evidence type="ECO:0000256" key="6">
    <source>
        <dbReference type="SAM" id="Phobius"/>
    </source>
</evidence>
<dbReference type="Proteomes" id="UP000318336">
    <property type="component" value="Unassembled WGS sequence"/>
</dbReference>
<comment type="caution">
    <text evidence="9">The sequence shown here is derived from an EMBL/GenBank/DDBJ whole genome shotgun (WGS) entry which is preliminary data.</text>
</comment>
<keyword evidence="4" id="KW-0175">Coiled coil</keyword>
<dbReference type="InterPro" id="IPR036890">
    <property type="entry name" value="HATPase_C_sf"/>
</dbReference>
<feature type="coiled-coil region" evidence="4">
    <location>
        <begin position="181"/>
        <end position="218"/>
    </location>
</feature>
<dbReference type="Gene3D" id="1.20.5.1930">
    <property type="match status" value="1"/>
</dbReference>
<evidence type="ECO:0000313" key="10">
    <source>
        <dbReference type="Proteomes" id="UP000318336"/>
    </source>
</evidence>
<keyword evidence="6" id="KW-1133">Transmembrane helix</keyword>
<dbReference type="AlphaFoldDB" id="A0A542XFX7"/>
<feature type="domain" description="Histidine kinase/HSP90-like ATPase" evidence="7">
    <location>
        <begin position="333"/>
        <end position="422"/>
    </location>
</feature>
<evidence type="ECO:0000313" key="9">
    <source>
        <dbReference type="EMBL" id="TQL34722.1"/>
    </source>
</evidence>
<dbReference type="InterPro" id="IPR003594">
    <property type="entry name" value="HATPase_dom"/>
</dbReference>
<proteinExistence type="predicted"/>
<keyword evidence="6" id="KW-0812">Transmembrane</keyword>
<feature type="domain" description="Signal transduction histidine kinase subgroup 3 dimerisation and phosphoacceptor" evidence="8">
    <location>
        <begin position="217"/>
        <end position="281"/>
    </location>
</feature>
<evidence type="ECO:0000256" key="5">
    <source>
        <dbReference type="SAM" id="MobiDB-lite"/>
    </source>
</evidence>
<dbReference type="PIRSF" id="PIRSF037434">
    <property type="entry name" value="STHK_ChrS"/>
    <property type="match status" value="1"/>
</dbReference>
<dbReference type="GO" id="GO:0046983">
    <property type="term" value="F:protein dimerization activity"/>
    <property type="evidence" value="ECO:0007669"/>
    <property type="project" value="InterPro"/>
</dbReference>
<evidence type="ECO:0000256" key="3">
    <source>
        <dbReference type="ARBA" id="ARBA00023012"/>
    </source>
</evidence>
<dbReference type="GO" id="GO:0016020">
    <property type="term" value="C:membrane"/>
    <property type="evidence" value="ECO:0007669"/>
    <property type="project" value="InterPro"/>
</dbReference>
<dbReference type="InterPro" id="IPR011712">
    <property type="entry name" value="Sig_transdc_His_kin_sub3_dim/P"/>
</dbReference>
<dbReference type="RefSeq" id="WP_142007087.1">
    <property type="nucleotide sequence ID" value="NZ_CAJTBP010000001.1"/>
</dbReference>
<keyword evidence="2 9" id="KW-0418">Kinase</keyword>
<accession>A0A542XFX7</accession>
<keyword evidence="6" id="KW-0472">Membrane</keyword>
<evidence type="ECO:0000259" key="8">
    <source>
        <dbReference type="Pfam" id="PF07730"/>
    </source>
</evidence>
<feature type="transmembrane region" description="Helical" evidence="6">
    <location>
        <begin position="71"/>
        <end position="89"/>
    </location>
</feature>
<feature type="region of interest" description="Disordered" evidence="5">
    <location>
        <begin position="364"/>
        <end position="427"/>
    </location>
</feature>
<keyword evidence="10" id="KW-1185">Reference proteome</keyword>
<dbReference type="CDD" id="cd16917">
    <property type="entry name" value="HATPase_UhpB-NarQ-NarX-like"/>
    <property type="match status" value="1"/>
</dbReference>
<evidence type="ECO:0000259" key="7">
    <source>
        <dbReference type="Pfam" id="PF02518"/>
    </source>
</evidence>
<feature type="transmembrane region" description="Helical" evidence="6">
    <location>
        <begin position="101"/>
        <end position="125"/>
    </location>
</feature>
<dbReference type="EMBL" id="VFOK01000001">
    <property type="protein sequence ID" value="TQL34722.1"/>
    <property type="molecule type" value="Genomic_DNA"/>
</dbReference>
<dbReference type="Gene3D" id="3.30.565.10">
    <property type="entry name" value="Histidine kinase-like ATPase, C-terminal domain"/>
    <property type="match status" value="1"/>
</dbReference>
<dbReference type="GO" id="GO:0000155">
    <property type="term" value="F:phosphorelay sensor kinase activity"/>
    <property type="evidence" value="ECO:0007669"/>
    <property type="project" value="InterPro"/>
</dbReference>
<evidence type="ECO:0000256" key="1">
    <source>
        <dbReference type="ARBA" id="ARBA00022679"/>
    </source>
</evidence>
<feature type="transmembrane region" description="Helical" evidence="6">
    <location>
        <begin position="164"/>
        <end position="184"/>
    </location>
</feature>
<name>A0A542XFX7_9MICO</name>
<gene>
    <name evidence="9" type="ORF">FB554_2899</name>
</gene>
<keyword evidence="3" id="KW-0902">Two-component regulatory system</keyword>
<dbReference type="InterPro" id="IPR017205">
    <property type="entry name" value="Sig_transdc_His_kinase_ChrS"/>
</dbReference>
<evidence type="ECO:0000256" key="4">
    <source>
        <dbReference type="SAM" id="Coils"/>
    </source>
</evidence>
<feature type="region of interest" description="Disordered" evidence="5">
    <location>
        <begin position="1"/>
        <end position="31"/>
    </location>
</feature>
<dbReference type="SUPFAM" id="SSF55874">
    <property type="entry name" value="ATPase domain of HSP90 chaperone/DNA topoisomerase II/histidine kinase"/>
    <property type="match status" value="1"/>
</dbReference>